<keyword evidence="7" id="KW-1185">Reference proteome</keyword>
<dbReference type="GO" id="GO:0008270">
    <property type="term" value="F:zinc ion binding"/>
    <property type="evidence" value="ECO:0007669"/>
    <property type="project" value="UniProtKB-KW"/>
</dbReference>
<dbReference type="Proteomes" id="UP001431209">
    <property type="component" value="Unassembled WGS sequence"/>
</dbReference>
<reference evidence="6 7" key="1">
    <citation type="submission" date="2024-03" db="EMBL/GenBank/DDBJ databases">
        <title>The Acrasis kona genome and developmental transcriptomes reveal deep origins of eukaryotic multicellular pathways.</title>
        <authorList>
            <person name="Sheikh S."/>
            <person name="Fu C.-J."/>
            <person name="Brown M.W."/>
            <person name="Baldauf S.L."/>
        </authorList>
    </citation>
    <scope>NUCLEOTIDE SEQUENCE [LARGE SCALE GENOMIC DNA]</scope>
    <source>
        <strain evidence="6 7">ATCC MYA-3509</strain>
    </source>
</reference>
<dbReference type="GO" id="GO:0005758">
    <property type="term" value="C:mitochondrial intermembrane space"/>
    <property type="evidence" value="ECO:0007669"/>
    <property type="project" value="TreeGrafter"/>
</dbReference>
<evidence type="ECO:0000313" key="6">
    <source>
        <dbReference type="EMBL" id="KAL0482852.1"/>
    </source>
</evidence>
<dbReference type="EMBL" id="JAOPGA020000901">
    <property type="protein sequence ID" value="KAL0482852.1"/>
    <property type="molecule type" value="Genomic_DNA"/>
</dbReference>
<evidence type="ECO:0000313" key="7">
    <source>
        <dbReference type="Proteomes" id="UP001431209"/>
    </source>
</evidence>
<accession>A0AAW2YZA9</accession>
<feature type="domain" description="CHY-type" evidence="5">
    <location>
        <begin position="1"/>
        <end position="72"/>
    </location>
</feature>
<evidence type="ECO:0000256" key="4">
    <source>
        <dbReference type="PROSITE-ProRule" id="PRU00601"/>
    </source>
</evidence>
<keyword evidence="3" id="KW-0862">Zinc</keyword>
<gene>
    <name evidence="6" type="ORF">AKO1_014140</name>
</gene>
<name>A0AAW2YZA9_9EUKA</name>
<evidence type="ECO:0000256" key="3">
    <source>
        <dbReference type="ARBA" id="ARBA00022833"/>
    </source>
</evidence>
<evidence type="ECO:0000259" key="5">
    <source>
        <dbReference type="PROSITE" id="PS51266"/>
    </source>
</evidence>
<keyword evidence="1" id="KW-0479">Metal-binding</keyword>
<evidence type="ECO:0000256" key="1">
    <source>
        <dbReference type="ARBA" id="ARBA00022723"/>
    </source>
</evidence>
<dbReference type="InterPro" id="IPR008913">
    <property type="entry name" value="Znf_CHY"/>
</dbReference>
<dbReference type="PANTHER" id="PTHR28082:SF2">
    <property type="entry name" value="CHY-TYPE DOMAIN-CONTAINING PROTEIN"/>
    <property type="match status" value="1"/>
</dbReference>
<evidence type="ECO:0000256" key="2">
    <source>
        <dbReference type="ARBA" id="ARBA00022771"/>
    </source>
</evidence>
<dbReference type="PROSITE" id="PS51266">
    <property type="entry name" value="ZF_CHY"/>
    <property type="match status" value="1"/>
</dbReference>
<protein>
    <recommendedName>
        <fullName evidence="5">CHY-type domain-containing protein</fullName>
    </recommendedName>
</protein>
<dbReference type="InterPro" id="IPR037274">
    <property type="entry name" value="Znf_CHY_sf"/>
</dbReference>
<dbReference type="InterPro" id="IPR052604">
    <property type="entry name" value="Mito_Tim_assembly_helper"/>
</dbReference>
<keyword evidence="2 4" id="KW-0863">Zinc-finger</keyword>
<organism evidence="6 7">
    <name type="scientific">Acrasis kona</name>
    <dbReference type="NCBI Taxonomy" id="1008807"/>
    <lineage>
        <taxon>Eukaryota</taxon>
        <taxon>Discoba</taxon>
        <taxon>Heterolobosea</taxon>
        <taxon>Tetramitia</taxon>
        <taxon>Eutetramitia</taxon>
        <taxon>Acrasidae</taxon>
        <taxon>Acrasis</taxon>
    </lineage>
</organism>
<dbReference type="PANTHER" id="PTHR28082">
    <property type="entry name" value="ZINC FINGER PROTEIN"/>
    <property type="match status" value="1"/>
</dbReference>
<dbReference type="AlphaFoldDB" id="A0AAW2YZA9"/>
<dbReference type="GO" id="GO:0045041">
    <property type="term" value="P:protein import into mitochondrial intermembrane space"/>
    <property type="evidence" value="ECO:0007669"/>
    <property type="project" value="TreeGrafter"/>
</dbReference>
<dbReference type="Pfam" id="PF05495">
    <property type="entry name" value="zf-CHY"/>
    <property type="match status" value="1"/>
</dbReference>
<sequence>MCKHILNAQVSIRAPCCKQWFDCSECHAESADHPLMKEHEMAFACKKCKKCFRKDTREWDPESDNFCPHCDNCFVIEAVTKEDQKKGKLVLELEQSHGVKRKIELSAEELAELESMM</sequence>
<dbReference type="SUPFAM" id="SSF161219">
    <property type="entry name" value="CHY zinc finger-like"/>
    <property type="match status" value="1"/>
</dbReference>
<proteinExistence type="predicted"/>
<comment type="caution">
    <text evidence="6">The sequence shown here is derived from an EMBL/GenBank/DDBJ whole genome shotgun (WGS) entry which is preliminary data.</text>
</comment>